<dbReference type="InterPro" id="IPR001680">
    <property type="entry name" value="WD40_rpt"/>
</dbReference>
<reference evidence="4" key="1">
    <citation type="submission" date="2016-01" db="EMBL/GenBank/DDBJ databases">
        <title>Reference transcriptome for the parasite Schistocephalus solidus: insights into the molecular evolution of parasitism.</title>
        <authorList>
            <person name="Hebert F.O."/>
            <person name="Grambauer S."/>
            <person name="Barber I."/>
            <person name="Landry C.R."/>
            <person name="Aubin-Horth N."/>
        </authorList>
    </citation>
    <scope>NUCLEOTIDE SEQUENCE</scope>
</reference>
<evidence type="ECO:0000256" key="1">
    <source>
        <dbReference type="ARBA" id="ARBA00022574"/>
    </source>
</evidence>
<dbReference type="PROSITE" id="PS00678">
    <property type="entry name" value="WD_REPEATS_1"/>
    <property type="match status" value="1"/>
</dbReference>
<dbReference type="OrthoDB" id="256303at2759"/>
<organism evidence="4">
    <name type="scientific">Schistocephalus solidus</name>
    <name type="common">Tapeworm</name>
    <dbReference type="NCBI Taxonomy" id="70667"/>
    <lineage>
        <taxon>Eukaryota</taxon>
        <taxon>Metazoa</taxon>
        <taxon>Spiralia</taxon>
        <taxon>Lophotrochozoa</taxon>
        <taxon>Platyhelminthes</taxon>
        <taxon>Cestoda</taxon>
        <taxon>Eucestoda</taxon>
        <taxon>Diphyllobothriidea</taxon>
        <taxon>Diphyllobothriidae</taxon>
        <taxon>Schistocephalus</taxon>
    </lineage>
</organism>
<dbReference type="Proteomes" id="UP000275846">
    <property type="component" value="Unassembled WGS sequence"/>
</dbReference>
<reference evidence="5 6" key="3">
    <citation type="submission" date="2018-11" db="EMBL/GenBank/DDBJ databases">
        <authorList>
            <consortium name="Pathogen Informatics"/>
        </authorList>
    </citation>
    <scope>NUCLEOTIDE SEQUENCE [LARGE SCALE GENOMIC DNA]</scope>
    <source>
        <strain evidence="5 6">NST_G2</strain>
    </source>
</reference>
<protein>
    <submittedName>
        <fullName evidence="4 7">mRNA export factor</fullName>
    </submittedName>
</protein>
<evidence type="ECO:0000313" key="6">
    <source>
        <dbReference type="Proteomes" id="UP000275846"/>
    </source>
</evidence>
<dbReference type="EMBL" id="UYSU01034252">
    <property type="protein sequence ID" value="VDL94053.1"/>
    <property type="molecule type" value="Genomic_DNA"/>
</dbReference>
<dbReference type="WBParaSite" id="SSLN_0000795801-mRNA-1">
    <property type="protein sequence ID" value="SSLN_0000795801-mRNA-1"/>
    <property type="gene ID" value="SSLN_0000795801"/>
</dbReference>
<keyword evidence="6" id="KW-1185">Reference proteome</keyword>
<evidence type="ECO:0000256" key="2">
    <source>
        <dbReference type="ARBA" id="ARBA00022737"/>
    </source>
</evidence>
<sequence length="366" mass="40088">MSFFGGGTSVFGATSTAANTTAAARAKDLEVQSPPTDAISCLRFSPCVNATSIYLAATSWDNRVRVWEVMANGNTVPKAEQMHQGPALSACWSNDGTKLFSVGADKCAQMWDLASNQFVQVGAHDAPIKTVHFISSANYTCLMTGSWDKKLKFWDARQANPMAVIDLPERVYCADVTFPVAVVGVAGRQILAYSLENGPTMVSQIESPLMFQNRCISIFLDKQKQSPVGFALGSIEGRVAVHYFQPASARDNFTFKCHRSVAPVNGYYEIYAVNDLAFHPVHGTLATVGSDGRYAFWDKDARTKIRGLENAELPLTCCAFDTKGQLFAYASGYDWSKGHEYADPSKPNKIFLRQCFEEMKPSLKSG</sequence>
<dbReference type="PANTHER" id="PTHR10971">
    <property type="entry name" value="MRNA EXPORT FACTOR AND BUB3"/>
    <property type="match status" value="1"/>
</dbReference>
<dbReference type="AlphaFoldDB" id="A0A0X3NUJ4"/>
<dbReference type="STRING" id="70667.A0A0X3NUJ4"/>
<dbReference type="Pfam" id="PF00400">
    <property type="entry name" value="WD40"/>
    <property type="match status" value="4"/>
</dbReference>
<evidence type="ECO:0000313" key="4">
    <source>
        <dbReference type="EMBL" id="JAP43581.1"/>
    </source>
</evidence>
<feature type="repeat" description="WD" evidence="3">
    <location>
        <begin position="121"/>
        <end position="164"/>
    </location>
</feature>
<proteinExistence type="predicted"/>
<keyword evidence="2" id="KW-0677">Repeat</keyword>
<dbReference type="SUPFAM" id="SSF50978">
    <property type="entry name" value="WD40 repeat-like"/>
    <property type="match status" value="1"/>
</dbReference>
<gene>
    <name evidence="4" type="primary">RAE1L</name>
    <name evidence="5" type="ORF">SSLN_LOCUS7668</name>
    <name evidence="4" type="ORF">TR87290</name>
</gene>
<evidence type="ECO:0000313" key="5">
    <source>
        <dbReference type="EMBL" id="VDL94053.1"/>
    </source>
</evidence>
<keyword evidence="1 3" id="KW-0853">WD repeat</keyword>
<dbReference type="EMBL" id="GEEE01019644">
    <property type="protein sequence ID" value="JAP43581.1"/>
    <property type="molecule type" value="Transcribed_RNA"/>
</dbReference>
<name>A0A0X3NUJ4_SCHSO</name>
<dbReference type="PROSITE" id="PS50082">
    <property type="entry name" value="WD_REPEATS_2"/>
    <property type="match status" value="2"/>
</dbReference>
<dbReference type="InterPro" id="IPR015943">
    <property type="entry name" value="WD40/YVTN_repeat-like_dom_sf"/>
</dbReference>
<accession>A0A0X3NUJ4</accession>
<dbReference type="InterPro" id="IPR036322">
    <property type="entry name" value="WD40_repeat_dom_sf"/>
</dbReference>
<dbReference type="Gene3D" id="2.130.10.10">
    <property type="entry name" value="YVTN repeat-like/Quinoprotein amine dehydrogenase"/>
    <property type="match status" value="1"/>
</dbReference>
<evidence type="ECO:0000313" key="7">
    <source>
        <dbReference type="WBParaSite" id="SSLN_0000795801-mRNA-1"/>
    </source>
</evidence>
<feature type="repeat" description="WD" evidence="3">
    <location>
        <begin position="80"/>
        <end position="121"/>
    </location>
</feature>
<dbReference type="SMART" id="SM00320">
    <property type="entry name" value="WD40"/>
    <property type="match status" value="4"/>
</dbReference>
<dbReference type="InterPro" id="IPR019775">
    <property type="entry name" value="WD40_repeat_CS"/>
</dbReference>
<reference evidence="7" key="2">
    <citation type="submission" date="2016-06" db="UniProtKB">
        <authorList>
            <consortium name="WormBaseParasite"/>
        </authorList>
    </citation>
    <scope>IDENTIFICATION</scope>
</reference>
<evidence type="ECO:0000256" key="3">
    <source>
        <dbReference type="PROSITE-ProRule" id="PRU00221"/>
    </source>
</evidence>